<sequence>MKTIRNMRTVAATSLSALALAVHASALQAAQFEIGEVKGQFDSSLSIGATWSMAAPDRKLVGAINGGKGQAAVSDDGRLNFRKGDMVSNIFKGVHDLQLSWGNSGVFLRGNYWYDFELKDGSRELYDIDDRGRLTAAKASGAQLLDAFFYHNYSIGDYAGSGRVGRQVVSWGESTFIANSINAINPVDLSALRRPGAEIKEALIPVNMLFVSQTLSDALSVEAFYQLDWSEVVVDNCGTFFSSSDLVAKGCDRAVIGGGGDLDPSTQLFIPRVGNRNPRDSGQFGVSLKWYAEQLNSTEFGLYAMNYHSRGPYLTALGVDGSAPVPGNPGNAVSSRYFVDYPEDIRLYGLSFQTNISATGTSLSGEISYRPNMPMQVSGNDLVAAAMVAPGGRPTSANPLYLTGHAPLAGGEEITGYIRKPFTQAQVTAAHIFPRVLGASRLLLLGEVGFSHIDKLGSANGSDIRFGRDTVFGSGPLTNGSCAAPSKCTTDGFYTSNSWGYRLRGNLEYSNAFMGATLTPSAALSHDVSGYGPTFNEGSKAVSLGLGASYKDTYSASIDYTNFFGGDFNTTSDRDFLSVSFGINF</sequence>
<feature type="chain" id="PRO_5003446762" description="Adhesin" evidence="1">
    <location>
        <begin position="30"/>
        <end position="585"/>
    </location>
</feature>
<accession>G3LGW4</accession>
<dbReference type="Pfam" id="PF06980">
    <property type="entry name" value="DUF1302"/>
    <property type="match status" value="1"/>
</dbReference>
<evidence type="ECO:0000313" key="2">
    <source>
        <dbReference type="EMBL" id="AEO27357.1"/>
    </source>
</evidence>
<protein>
    <recommendedName>
        <fullName evidence="3">Adhesin</fullName>
    </recommendedName>
</protein>
<reference evidence="2" key="1">
    <citation type="submission" date="2011-07" db="EMBL/GenBank/DDBJ databases">
        <title>Biodegradation of r-limonene and other terpenes by Pseudomonas sp. strain 19-rlim.</title>
        <authorList>
            <person name="Eaton R.W."/>
        </authorList>
    </citation>
    <scope>NUCLEOTIDE SEQUENCE</scope>
    <source>
        <strain evidence="2">19-rlim</strain>
    </source>
</reference>
<evidence type="ECO:0008006" key="3">
    <source>
        <dbReference type="Google" id="ProtNLM"/>
    </source>
</evidence>
<evidence type="ECO:0000256" key="1">
    <source>
        <dbReference type="SAM" id="SignalP"/>
    </source>
</evidence>
<keyword evidence="1" id="KW-0732">Signal</keyword>
<dbReference type="EMBL" id="JN379031">
    <property type="protein sequence ID" value="AEO27357.1"/>
    <property type="molecule type" value="Genomic_DNA"/>
</dbReference>
<organism evidence="2">
    <name type="scientific">Pseudomonas sp. 19-rlim</name>
    <dbReference type="NCBI Taxonomy" id="1084570"/>
    <lineage>
        <taxon>Bacteria</taxon>
        <taxon>Pseudomonadati</taxon>
        <taxon>Pseudomonadota</taxon>
        <taxon>Gammaproteobacteria</taxon>
        <taxon>Pseudomonadales</taxon>
        <taxon>Pseudomonadaceae</taxon>
        <taxon>Pseudomonas</taxon>
    </lineage>
</organism>
<proteinExistence type="predicted"/>
<name>G3LGW4_9PSED</name>
<feature type="signal peptide" evidence="1">
    <location>
        <begin position="1"/>
        <end position="29"/>
    </location>
</feature>
<dbReference type="InterPro" id="IPR010727">
    <property type="entry name" value="DUF1302"/>
</dbReference>
<dbReference type="AlphaFoldDB" id="G3LGW4"/>